<dbReference type="AlphaFoldDB" id="A0A1Z4C4Z6"/>
<evidence type="ECO:0000256" key="6">
    <source>
        <dbReference type="ARBA" id="ARBA00022679"/>
    </source>
</evidence>
<dbReference type="EC" id="2.7.13.3" evidence="3"/>
<feature type="modified residue" description="4-aspartylphosphate" evidence="17">
    <location>
        <position position="896"/>
    </location>
</feature>
<dbReference type="InterPro" id="IPR013655">
    <property type="entry name" value="PAS_fold_3"/>
</dbReference>
<dbReference type="GO" id="GO:0000155">
    <property type="term" value="F:phosphorelay sensor kinase activity"/>
    <property type="evidence" value="ECO:0007669"/>
    <property type="project" value="InterPro"/>
</dbReference>
<dbReference type="InterPro" id="IPR001610">
    <property type="entry name" value="PAC"/>
</dbReference>
<keyword evidence="10" id="KW-0067">ATP-binding</keyword>
<feature type="domain" description="PAC" evidence="21">
    <location>
        <begin position="528"/>
        <end position="581"/>
    </location>
</feature>
<dbReference type="SMART" id="SM00073">
    <property type="entry name" value="HPT"/>
    <property type="match status" value="1"/>
</dbReference>
<dbReference type="Proteomes" id="UP000197019">
    <property type="component" value="Chromosome"/>
</dbReference>
<dbReference type="PANTHER" id="PTHR45339">
    <property type="entry name" value="HYBRID SIGNAL TRANSDUCTION HISTIDINE KINASE J"/>
    <property type="match status" value="1"/>
</dbReference>
<evidence type="ECO:0000256" key="17">
    <source>
        <dbReference type="PROSITE-ProRule" id="PRU00169"/>
    </source>
</evidence>
<dbReference type="CDD" id="cd00082">
    <property type="entry name" value="HisKA"/>
    <property type="match status" value="1"/>
</dbReference>
<name>A0A1Z4C4Z6_9GAMM</name>
<dbReference type="Pfam" id="PF13426">
    <property type="entry name" value="PAS_9"/>
    <property type="match status" value="1"/>
</dbReference>
<dbReference type="GO" id="GO:0005524">
    <property type="term" value="F:ATP binding"/>
    <property type="evidence" value="ECO:0007669"/>
    <property type="project" value="UniProtKB-KW"/>
</dbReference>
<feature type="domain" description="PAS" evidence="20">
    <location>
        <begin position="452"/>
        <end position="525"/>
    </location>
</feature>
<dbReference type="PANTHER" id="PTHR45339:SF1">
    <property type="entry name" value="HYBRID SIGNAL TRANSDUCTION HISTIDINE KINASE J"/>
    <property type="match status" value="1"/>
</dbReference>
<dbReference type="SMART" id="SM00448">
    <property type="entry name" value="REC"/>
    <property type="match status" value="2"/>
</dbReference>
<dbReference type="SUPFAM" id="SSF47384">
    <property type="entry name" value="Homodimeric domain of signal transducing histidine kinase"/>
    <property type="match status" value="1"/>
</dbReference>
<evidence type="ECO:0000256" key="11">
    <source>
        <dbReference type="ARBA" id="ARBA00022989"/>
    </source>
</evidence>
<proteinExistence type="predicted"/>
<dbReference type="PROSITE" id="PS50894">
    <property type="entry name" value="HPT"/>
    <property type="match status" value="1"/>
</dbReference>
<dbReference type="FunFam" id="1.10.287.130:FF:000002">
    <property type="entry name" value="Two-component osmosensing histidine kinase"/>
    <property type="match status" value="1"/>
</dbReference>
<dbReference type="Gene3D" id="1.10.287.130">
    <property type="match status" value="1"/>
</dbReference>
<feature type="domain" description="HPt" evidence="22">
    <location>
        <begin position="1007"/>
        <end position="1101"/>
    </location>
</feature>
<dbReference type="InterPro" id="IPR011006">
    <property type="entry name" value="CheY-like_superfamily"/>
</dbReference>
<dbReference type="KEGG" id="mpsy:CEK71_01525"/>
<evidence type="ECO:0000256" key="12">
    <source>
        <dbReference type="ARBA" id="ARBA00023012"/>
    </source>
</evidence>
<keyword evidence="8" id="KW-0547">Nucleotide-binding</keyword>
<dbReference type="SUPFAM" id="SSF55785">
    <property type="entry name" value="PYP-like sensor domain (PAS domain)"/>
    <property type="match status" value="3"/>
</dbReference>
<dbReference type="InterPro" id="IPR000700">
    <property type="entry name" value="PAS-assoc_C"/>
</dbReference>
<feature type="domain" description="Histidine kinase" evidence="18">
    <location>
        <begin position="599"/>
        <end position="819"/>
    </location>
</feature>
<dbReference type="Pfam" id="PF01627">
    <property type="entry name" value="Hpt"/>
    <property type="match status" value="1"/>
</dbReference>
<dbReference type="InterPro" id="IPR036890">
    <property type="entry name" value="HATPase_C_sf"/>
</dbReference>
<evidence type="ECO:0000259" key="21">
    <source>
        <dbReference type="PROSITE" id="PS50113"/>
    </source>
</evidence>
<feature type="domain" description="PAC" evidence="21">
    <location>
        <begin position="252"/>
        <end position="304"/>
    </location>
</feature>
<dbReference type="Gene3D" id="1.20.120.160">
    <property type="entry name" value="HPT domain"/>
    <property type="match status" value="1"/>
</dbReference>
<accession>A0A1Z4C4Z6</accession>
<dbReference type="SUPFAM" id="SSF47226">
    <property type="entry name" value="Histidine-containing phosphotransfer domain, HPT domain"/>
    <property type="match status" value="1"/>
</dbReference>
<evidence type="ECO:0000313" key="24">
    <source>
        <dbReference type="Proteomes" id="UP000197019"/>
    </source>
</evidence>
<evidence type="ECO:0000256" key="7">
    <source>
        <dbReference type="ARBA" id="ARBA00022692"/>
    </source>
</evidence>
<evidence type="ECO:0000256" key="8">
    <source>
        <dbReference type="ARBA" id="ARBA00022741"/>
    </source>
</evidence>
<dbReference type="InterPro" id="IPR035965">
    <property type="entry name" value="PAS-like_dom_sf"/>
</dbReference>
<evidence type="ECO:0000256" key="3">
    <source>
        <dbReference type="ARBA" id="ARBA00012438"/>
    </source>
</evidence>
<keyword evidence="24" id="KW-1185">Reference proteome</keyword>
<evidence type="ECO:0000259" key="22">
    <source>
        <dbReference type="PROSITE" id="PS50894"/>
    </source>
</evidence>
<protein>
    <recommendedName>
        <fullName evidence="15">Sensory/regulatory protein RpfC</fullName>
        <ecNumber evidence="3">2.7.13.3</ecNumber>
    </recommendedName>
</protein>
<evidence type="ECO:0000256" key="1">
    <source>
        <dbReference type="ARBA" id="ARBA00000085"/>
    </source>
</evidence>
<dbReference type="SMART" id="SM00387">
    <property type="entry name" value="HATPase_c"/>
    <property type="match status" value="1"/>
</dbReference>
<comment type="subcellular location">
    <subcellularLocation>
        <location evidence="2">Cell membrane</location>
        <topology evidence="2">Multi-pass membrane protein</topology>
    </subcellularLocation>
</comment>
<dbReference type="Gene3D" id="3.40.50.2300">
    <property type="match status" value="2"/>
</dbReference>
<dbReference type="GO" id="GO:0005886">
    <property type="term" value="C:plasma membrane"/>
    <property type="evidence" value="ECO:0007669"/>
    <property type="project" value="UniProtKB-SubCell"/>
</dbReference>
<feature type="domain" description="Response regulatory" evidence="19">
    <location>
        <begin position="6"/>
        <end position="121"/>
    </location>
</feature>
<dbReference type="InterPro" id="IPR036641">
    <property type="entry name" value="HPT_dom_sf"/>
</dbReference>
<keyword evidence="11" id="KW-1133">Transmembrane helix</keyword>
<sequence length="1179" mass="131497">MPTPLKLLIIEDNLADFTLLQRYLNQQGLKMECRRVSNNNELENALQSVWDLVLSDYKIPGMDFAATLQRLLSLTYELPVILVSGSIGEEKAVELLHQGIRDFILKDNLTRLLPAIRRALHDCQERRARQAAEAQLLQSQQSHSEAQQRARLAALNLMEDALAARTRAEAANTALRESEQRLLMAQDGAHVGIWEWDLPTNRYYWSAECERLYGVEPGTLRTNQEWMVRVHPDDLPLIHAQWQDHVERGEDFEVEYRFIKPSGELCWLVSKGRAQYDANGKPIRLSGINLDITPRKAAEEQLRKLAQAVEQSPESIVIVNLDNKIDYINKALSKNSGYSHEELLGQDPRLLGSEQTSLGNTPDIWQTLNAGETWQGEFHNRRKDGSDYIEFARISPIRQPDGRISHYVAVKEDITEKKQLAAELGRHRYHLEELVATRTAELDNVIQRLQLSEERFALALDASNDGIWDWNILTGSCYCSPAYFHMLGYQPDELEYNATSLWVNLLHPDDKERAVSQVQALLVTKGAYEIEFRMRTKDAGYKWILSRGKLVMRYANGEPARAVGTHTDLTLRKELEIKLRQAKEQAEISNQAKSTFLANMSHEIRTPMNAIIGLTYLLRQNNPTSEQSKRLDKIDIAAQHLLSIINDVLDLSKIEAGRLELEHTNFSLIAVLNHVHSLMAEQAQAKGLSISIDIGDVPPWLRGDPTRLGQALLNYTSNAVKFTEQGGIQLRARLLAETEQGLQVRFEVKDSGIGISKTQLAQLFEAFTQGDVSTTRKHGGTGLGLTITRHLAQMMGGEAGASSVPGEGSIFWLSVCLQRGYGVTPATPKPLPAQAGSLIRQHYSGARVLLVEDNPVNREVALELLHGVGLAVDMAENGKIAVAKVRSQDYDIILMDIQMPEMDGMAATAAIRALPDGAKLPILAMTANAFDEDRLDCLAVGMNDFVAKPVVPSVLYEALLRWLPNTQHSKPTRLPLPEISSPHNLPQLLIAIPGLMPTPSLAVFKEDPDKYLRVLQLFADFHATDLQQVQEFLANGNIQSAQSVSHALKGAAATLGAYRVADLAERLDRALREPSPITECTDLAQQCGQELAQLIAHLQVLPQTIATPVPSDSANPERLQGIVNELAALLAEDNAEATRLAHASADLLRAKLGVRYTEFSRQIELFDYERALEILRESC</sequence>
<evidence type="ECO:0000256" key="15">
    <source>
        <dbReference type="ARBA" id="ARBA00068150"/>
    </source>
</evidence>
<dbReference type="FunFam" id="3.30.565.10:FF:000010">
    <property type="entry name" value="Sensor histidine kinase RcsC"/>
    <property type="match status" value="1"/>
</dbReference>
<feature type="domain" description="PAS" evidence="20">
    <location>
        <begin position="301"/>
        <end position="346"/>
    </location>
</feature>
<dbReference type="CDD" id="cd16922">
    <property type="entry name" value="HATPase_EvgS-ArcB-TorS-like"/>
    <property type="match status" value="1"/>
</dbReference>
<organism evidence="23 24">
    <name type="scientific">Methylovulum psychrotolerans</name>
    <dbReference type="NCBI Taxonomy" id="1704499"/>
    <lineage>
        <taxon>Bacteria</taxon>
        <taxon>Pseudomonadati</taxon>
        <taxon>Pseudomonadota</taxon>
        <taxon>Gammaproteobacteria</taxon>
        <taxon>Methylococcales</taxon>
        <taxon>Methylococcaceae</taxon>
        <taxon>Methylovulum</taxon>
    </lineage>
</organism>
<gene>
    <name evidence="23" type="ORF">CEK71_01525</name>
</gene>
<dbReference type="SUPFAM" id="SSF55874">
    <property type="entry name" value="ATPase domain of HSP90 chaperone/DNA topoisomerase II/histidine kinase"/>
    <property type="match status" value="1"/>
</dbReference>
<dbReference type="NCBIfam" id="TIGR00229">
    <property type="entry name" value="sensory_box"/>
    <property type="match status" value="3"/>
</dbReference>
<dbReference type="SMART" id="SM00086">
    <property type="entry name" value="PAC"/>
    <property type="match status" value="3"/>
</dbReference>
<feature type="domain" description="Response regulatory" evidence="19">
    <location>
        <begin position="847"/>
        <end position="963"/>
    </location>
</feature>
<keyword evidence="12" id="KW-0902">Two-component regulatory system</keyword>
<dbReference type="Gene3D" id="2.10.70.100">
    <property type="match status" value="1"/>
</dbReference>
<dbReference type="PROSITE" id="PS50113">
    <property type="entry name" value="PAC"/>
    <property type="match status" value="3"/>
</dbReference>
<dbReference type="CDD" id="cd17546">
    <property type="entry name" value="REC_hyHK_CKI1_RcsC-like"/>
    <property type="match status" value="1"/>
</dbReference>
<feature type="modified residue" description="4-aspartylphosphate" evidence="17">
    <location>
        <position position="56"/>
    </location>
</feature>
<keyword evidence="5 17" id="KW-0597">Phosphoprotein</keyword>
<evidence type="ECO:0000256" key="5">
    <source>
        <dbReference type="ARBA" id="ARBA00022553"/>
    </source>
</evidence>
<keyword evidence="13" id="KW-0472">Membrane</keyword>
<dbReference type="Pfam" id="PF00512">
    <property type="entry name" value="HisKA"/>
    <property type="match status" value="1"/>
</dbReference>
<evidence type="ECO:0000313" key="23">
    <source>
        <dbReference type="EMBL" id="ASF48599.1"/>
    </source>
</evidence>
<dbReference type="PROSITE" id="PS50112">
    <property type="entry name" value="PAS"/>
    <property type="match status" value="3"/>
</dbReference>
<reference evidence="23 24" key="1">
    <citation type="submission" date="2017-06" db="EMBL/GenBank/DDBJ databases">
        <title>Genome Sequencing of the methanotroph Methylovulum psychrotolerants str. HV10-M2 isolated from a high-altitude environment.</title>
        <authorList>
            <person name="Mateos-Rivera A."/>
        </authorList>
    </citation>
    <scope>NUCLEOTIDE SEQUENCE [LARGE SCALE GENOMIC DNA]</scope>
    <source>
        <strain evidence="23 24">HV10_M2</strain>
    </source>
</reference>
<dbReference type="InterPro" id="IPR005467">
    <property type="entry name" value="His_kinase_dom"/>
</dbReference>
<dbReference type="Pfam" id="PF08447">
    <property type="entry name" value="PAS_3"/>
    <property type="match status" value="2"/>
</dbReference>
<dbReference type="InterPro" id="IPR008207">
    <property type="entry name" value="Sig_transdc_His_kin_Hpt_dom"/>
</dbReference>
<keyword evidence="6" id="KW-0808">Transferase</keyword>
<dbReference type="PROSITE" id="PS50110">
    <property type="entry name" value="RESPONSE_REGULATORY"/>
    <property type="match status" value="2"/>
</dbReference>
<keyword evidence="9 23" id="KW-0418">Kinase</keyword>
<evidence type="ECO:0000256" key="4">
    <source>
        <dbReference type="ARBA" id="ARBA00022475"/>
    </source>
</evidence>
<feature type="domain" description="PAS" evidence="20">
    <location>
        <begin position="178"/>
        <end position="249"/>
    </location>
</feature>
<evidence type="ECO:0000259" key="20">
    <source>
        <dbReference type="PROSITE" id="PS50112"/>
    </source>
</evidence>
<keyword evidence="7" id="KW-0812">Transmembrane</keyword>
<dbReference type="Pfam" id="PF00072">
    <property type="entry name" value="Response_reg"/>
    <property type="match status" value="2"/>
</dbReference>
<dbReference type="Gene3D" id="3.30.565.10">
    <property type="entry name" value="Histidine kinase-like ATPase, C-terminal domain"/>
    <property type="match status" value="1"/>
</dbReference>
<comment type="catalytic activity">
    <reaction evidence="1">
        <text>ATP + protein L-histidine = ADP + protein N-phospho-L-histidine.</text>
        <dbReference type="EC" id="2.7.13.3"/>
    </reaction>
</comment>
<dbReference type="Gene3D" id="3.30.450.20">
    <property type="entry name" value="PAS domain"/>
    <property type="match status" value="3"/>
</dbReference>
<dbReference type="SMART" id="SM00388">
    <property type="entry name" value="HisKA"/>
    <property type="match status" value="1"/>
</dbReference>
<dbReference type="CDD" id="cd00130">
    <property type="entry name" value="PAS"/>
    <property type="match status" value="3"/>
</dbReference>
<evidence type="ECO:0000256" key="14">
    <source>
        <dbReference type="ARBA" id="ARBA00064003"/>
    </source>
</evidence>
<dbReference type="Pfam" id="PF02518">
    <property type="entry name" value="HATPase_c"/>
    <property type="match status" value="1"/>
</dbReference>
<dbReference type="PRINTS" id="PR00344">
    <property type="entry name" value="BCTRLSENSOR"/>
</dbReference>
<dbReference type="SMART" id="SM00091">
    <property type="entry name" value="PAS"/>
    <property type="match status" value="3"/>
</dbReference>
<evidence type="ECO:0000259" key="18">
    <source>
        <dbReference type="PROSITE" id="PS50109"/>
    </source>
</evidence>
<dbReference type="InterPro" id="IPR001789">
    <property type="entry name" value="Sig_transdc_resp-reg_receiver"/>
</dbReference>
<dbReference type="InterPro" id="IPR003594">
    <property type="entry name" value="HATPase_dom"/>
</dbReference>
<dbReference type="EMBL" id="CP022129">
    <property type="protein sequence ID" value="ASF48599.1"/>
    <property type="molecule type" value="Genomic_DNA"/>
</dbReference>
<evidence type="ECO:0000256" key="2">
    <source>
        <dbReference type="ARBA" id="ARBA00004651"/>
    </source>
</evidence>
<evidence type="ECO:0000256" key="13">
    <source>
        <dbReference type="ARBA" id="ARBA00023136"/>
    </source>
</evidence>
<evidence type="ECO:0000259" key="19">
    <source>
        <dbReference type="PROSITE" id="PS50110"/>
    </source>
</evidence>
<evidence type="ECO:0000256" key="10">
    <source>
        <dbReference type="ARBA" id="ARBA00022840"/>
    </source>
</evidence>
<evidence type="ECO:0000256" key="16">
    <source>
        <dbReference type="PROSITE-ProRule" id="PRU00110"/>
    </source>
</evidence>
<dbReference type="PROSITE" id="PS50109">
    <property type="entry name" value="HIS_KIN"/>
    <property type="match status" value="1"/>
</dbReference>
<feature type="domain" description="PAC" evidence="21">
    <location>
        <begin position="374"/>
        <end position="426"/>
    </location>
</feature>
<feature type="modified residue" description="Phosphohistidine" evidence="16">
    <location>
        <position position="1046"/>
    </location>
</feature>
<dbReference type="CDD" id="cd00156">
    <property type="entry name" value="REC"/>
    <property type="match status" value="1"/>
</dbReference>
<dbReference type="InterPro" id="IPR003661">
    <property type="entry name" value="HisK_dim/P_dom"/>
</dbReference>
<comment type="subunit">
    <text evidence="14">At low DSF concentrations, interacts with RpfF.</text>
</comment>
<dbReference type="InterPro" id="IPR036097">
    <property type="entry name" value="HisK_dim/P_sf"/>
</dbReference>
<dbReference type="OrthoDB" id="5555106at2"/>
<dbReference type="SUPFAM" id="SSF52172">
    <property type="entry name" value="CheY-like"/>
    <property type="match status" value="2"/>
</dbReference>
<evidence type="ECO:0000256" key="9">
    <source>
        <dbReference type="ARBA" id="ARBA00022777"/>
    </source>
</evidence>
<dbReference type="InterPro" id="IPR000014">
    <property type="entry name" value="PAS"/>
</dbReference>
<keyword evidence="4" id="KW-1003">Cell membrane</keyword>
<dbReference type="InterPro" id="IPR004358">
    <property type="entry name" value="Sig_transdc_His_kin-like_C"/>
</dbReference>